<dbReference type="CDD" id="cd24052">
    <property type="entry name" value="ASKHA_NBD_HpPPX-GppA-like"/>
    <property type="match status" value="1"/>
</dbReference>
<dbReference type="InterPro" id="IPR048951">
    <property type="entry name" value="Ppx_C"/>
</dbReference>
<dbReference type="Gene3D" id="3.30.420.150">
    <property type="entry name" value="Exopolyphosphatase. Domain 2"/>
    <property type="match status" value="1"/>
</dbReference>
<evidence type="ECO:0000259" key="2">
    <source>
        <dbReference type="Pfam" id="PF21697"/>
    </source>
</evidence>
<dbReference type="EMBL" id="CP059319">
    <property type="protein sequence ID" value="QTH22329.1"/>
    <property type="molecule type" value="Genomic_DNA"/>
</dbReference>
<sequence>MSSISMFRRARTPAPGHARVGIIDIGSNSIRLVIYDGPARIPAALFNEKVMAGLGKGVSRDGMLDAEAVERALSTLARFRRLAEQMGVPQPRTVATAAVREASNGQQFIDRVLDLGLPVEILSGHDEARMAGMGVIASIPQANGIVGDLGGGSLELARVVDGEVRETSSFPLGVLRIDAVKAKGPRALRNLVARTLEENGWTGKGAGLPFYMVGGSWRSLARLDMHLTGYPLPIVHHYWMPPENAQHLVRVLAHLDRKRLRDVVGLSGARIPTLSHAALLLSHVARRLGSSELIVSAYGLREGLLFDDLSEYQRAQDPLIASTREEGARQGRFPEHGDLLDRWLAPLFASESPADTRIRHATCLLADVGWRAHPEFRAERGIETALHGNWVGIDSRGRGMMAHALWTSFGGQGVVPVISGICSPSEIVAAERWGLALRLGQRFSGGVADALAGSRLSIGGGALELHAERDNAILYGEAVERRHKALAAAFGLPARLILG</sequence>
<proteinExistence type="predicted"/>
<dbReference type="Gene3D" id="3.30.420.40">
    <property type="match status" value="1"/>
</dbReference>
<evidence type="ECO:0000313" key="3">
    <source>
        <dbReference type="EMBL" id="QTH22329.1"/>
    </source>
</evidence>
<feature type="domain" description="Exopolyphosphatase C-terminal" evidence="2">
    <location>
        <begin position="331"/>
        <end position="491"/>
    </location>
</feature>
<dbReference type="Proteomes" id="UP000664914">
    <property type="component" value="Chromosome"/>
</dbReference>
<protein>
    <submittedName>
        <fullName evidence="3">Ppx/GppA family phosphatase</fullName>
    </submittedName>
</protein>
<dbReference type="InterPro" id="IPR043129">
    <property type="entry name" value="ATPase_NBD"/>
</dbReference>
<dbReference type="Pfam" id="PF21697">
    <property type="entry name" value="Ppx_C"/>
    <property type="match status" value="1"/>
</dbReference>
<dbReference type="Gene3D" id="1.10.3210.10">
    <property type="entry name" value="Hypothetical protein af1432"/>
    <property type="match status" value="1"/>
</dbReference>
<dbReference type="AlphaFoldDB" id="A0A975D3V9"/>
<reference evidence="3" key="1">
    <citation type="submission" date="2020-07" db="EMBL/GenBank/DDBJ databases">
        <authorList>
            <person name="Camacho E."/>
        </authorList>
    </citation>
    <scope>NUCLEOTIDE SEQUENCE</scope>
    <source>
        <strain evidence="3">MPO218</strain>
    </source>
</reference>
<dbReference type="RefSeq" id="WP_029991817.1">
    <property type="nucleotide sequence ID" value="NZ_CP059319.1"/>
</dbReference>
<dbReference type="InterPro" id="IPR050273">
    <property type="entry name" value="GppA/Ppx_hydrolase"/>
</dbReference>
<reference evidence="3" key="2">
    <citation type="submission" date="2021-04" db="EMBL/GenBank/DDBJ databases">
        <title>Isolation and genomic analysis of the ibuprofen-degrading bacterium Sphingomonas strain MPO218.</title>
        <authorList>
            <person name="Aulestia M."/>
            <person name="Flores A."/>
            <person name="Mangas E.L."/>
            <person name="Perez-Pulido A.J."/>
            <person name="Santero E."/>
            <person name="Camacho E.M."/>
        </authorList>
    </citation>
    <scope>NUCLEOTIDE SEQUENCE</scope>
    <source>
        <strain evidence="3">MPO218</strain>
    </source>
</reference>
<dbReference type="SUPFAM" id="SSF109604">
    <property type="entry name" value="HD-domain/PDEase-like"/>
    <property type="match status" value="1"/>
</dbReference>
<evidence type="ECO:0000259" key="1">
    <source>
        <dbReference type="Pfam" id="PF02541"/>
    </source>
</evidence>
<dbReference type="InterPro" id="IPR003695">
    <property type="entry name" value="Ppx_GppA_N"/>
</dbReference>
<dbReference type="GO" id="GO:0016462">
    <property type="term" value="F:pyrophosphatase activity"/>
    <property type="evidence" value="ECO:0007669"/>
    <property type="project" value="TreeGrafter"/>
</dbReference>
<feature type="domain" description="Ppx/GppA phosphatase N-terminal" evidence="1">
    <location>
        <begin position="40"/>
        <end position="310"/>
    </location>
</feature>
<name>A0A975D3V9_9SPHN</name>
<dbReference type="PANTHER" id="PTHR30005">
    <property type="entry name" value="EXOPOLYPHOSPHATASE"/>
    <property type="match status" value="1"/>
</dbReference>
<dbReference type="Pfam" id="PF02541">
    <property type="entry name" value="Ppx-GppA"/>
    <property type="match status" value="1"/>
</dbReference>
<organism evidence="3 4">
    <name type="scientific">Rhizorhabdus wittichii</name>
    <dbReference type="NCBI Taxonomy" id="160791"/>
    <lineage>
        <taxon>Bacteria</taxon>
        <taxon>Pseudomonadati</taxon>
        <taxon>Pseudomonadota</taxon>
        <taxon>Alphaproteobacteria</taxon>
        <taxon>Sphingomonadales</taxon>
        <taxon>Sphingomonadaceae</taxon>
        <taxon>Rhizorhabdus</taxon>
    </lineage>
</organism>
<dbReference type="PANTHER" id="PTHR30005:SF0">
    <property type="entry name" value="RETROGRADE REGULATION PROTEIN 2"/>
    <property type="match status" value="1"/>
</dbReference>
<dbReference type="SUPFAM" id="SSF53067">
    <property type="entry name" value="Actin-like ATPase domain"/>
    <property type="match status" value="2"/>
</dbReference>
<gene>
    <name evidence="3" type="ORF">HRJ34_01995</name>
</gene>
<accession>A0A975D3V9</accession>
<evidence type="ECO:0000313" key="4">
    <source>
        <dbReference type="Proteomes" id="UP000664914"/>
    </source>
</evidence>